<dbReference type="AlphaFoldDB" id="G0TR02"/>
<dbReference type="OMA" id="WHDSASI"/>
<reference evidence="1" key="1">
    <citation type="journal article" date="2012" name="Proc. Natl. Acad. Sci. U.S.A.">
        <title>Antigenic diversity is generated by distinct evolutionary mechanisms in African trypanosome species.</title>
        <authorList>
            <person name="Jackson A.P."/>
            <person name="Berry A."/>
            <person name="Aslett M."/>
            <person name="Allison H.C."/>
            <person name="Burton P."/>
            <person name="Vavrova-Anderson J."/>
            <person name="Brown R."/>
            <person name="Browne H."/>
            <person name="Corton N."/>
            <person name="Hauser H."/>
            <person name="Gamble J."/>
            <person name="Gilderthorp R."/>
            <person name="Marcello L."/>
            <person name="McQuillan J."/>
            <person name="Otto T.D."/>
            <person name="Quail M.A."/>
            <person name="Sanders M.J."/>
            <person name="van Tonder A."/>
            <person name="Ginger M.L."/>
            <person name="Field M.C."/>
            <person name="Barry J.D."/>
            <person name="Hertz-Fowler C."/>
            <person name="Berriman M."/>
        </authorList>
    </citation>
    <scope>NUCLEOTIDE SEQUENCE</scope>
    <source>
        <strain evidence="1">Y486</strain>
    </source>
</reference>
<accession>G0TR02</accession>
<organism evidence="1">
    <name type="scientific">Trypanosoma vivax (strain Y486)</name>
    <dbReference type="NCBI Taxonomy" id="1055687"/>
    <lineage>
        <taxon>Eukaryota</taxon>
        <taxon>Discoba</taxon>
        <taxon>Euglenozoa</taxon>
        <taxon>Kinetoplastea</taxon>
        <taxon>Metakinetoplastina</taxon>
        <taxon>Trypanosomatida</taxon>
        <taxon>Trypanosomatidae</taxon>
        <taxon>Trypanosoma</taxon>
        <taxon>Duttonella</taxon>
    </lineage>
</organism>
<name>G0TR02_TRYVY</name>
<evidence type="ECO:0000313" key="1">
    <source>
        <dbReference type="EMBL" id="CCC46365.1"/>
    </source>
</evidence>
<sequence length="251" mass="29194">MDFQCYPKAEEATRFYFVEHLQEGIPYDQIIFPDPFEIPPHSWPPKITLSGEEREAVQLEADPPASTLATGSALGVVRAQRAVNEQQRIRLRATTERCAALQTAAGQMVVRRGFQRPCDTRVVPQKPTEERRRREEMHDVCHAMWTTKNRMRLAWYASHRQACHRTMQTLQKKRLLLERQCCSLKENSTCLYKCSTNPVYENVLDTTGHVGLVEEESEENWERRHSGHKRKGFSDYTRDLEAALTDEFTIR</sequence>
<gene>
    <name evidence="1" type="ORF">TVY486_0100130</name>
</gene>
<dbReference type="EMBL" id="HE573017">
    <property type="protein sequence ID" value="CCC46365.1"/>
    <property type="molecule type" value="Genomic_DNA"/>
</dbReference>
<proteinExistence type="predicted"/>
<protein>
    <submittedName>
        <fullName evidence="1">Uncharacterized protein</fullName>
    </submittedName>
</protein>
<dbReference type="VEuPathDB" id="TriTrypDB:TvY486_0100130"/>